<evidence type="ECO:0000256" key="1">
    <source>
        <dbReference type="SAM" id="MobiDB-lite"/>
    </source>
</evidence>
<feature type="region of interest" description="Disordered" evidence="1">
    <location>
        <begin position="52"/>
        <end position="168"/>
    </location>
</feature>
<evidence type="ECO:0000313" key="3">
    <source>
        <dbReference type="Proteomes" id="UP000321393"/>
    </source>
</evidence>
<name>A0A5A7T8S4_CUCMM</name>
<organism evidence="2 3">
    <name type="scientific">Cucumis melo var. makuwa</name>
    <name type="common">Oriental melon</name>
    <dbReference type="NCBI Taxonomy" id="1194695"/>
    <lineage>
        <taxon>Eukaryota</taxon>
        <taxon>Viridiplantae</taxon>
        <taxon>Streptophyta</taxon>
        <taxon>Embryophyta</taxon>
        <taxon>Tracheophyta</taxon>
        <taxon>Spermatophyta</taxon>
        <taxon>Magnoliopsida</taxon>
        <taxon>eudicotyledons</taxon>
        <taxon>Gunneridae</taxon>
        <taxon>Pentapetalae</taxon>
        <taxon>rosids</taxon>
        <taxon>fabids</taxon>
        <taxon>Cucurbitales</taxon>
        <taxon>Cucurbitaceae</taxon>
        <taxon>Benincaseae</taxon>
        <taxon>Cucumis</taxon>
    </lineage>
</organism>
<feature type="compositionally biased region" description="Basic and acidic residues" evidence="1">
    <location>
        <begin position="156"/>
        <end position="166"/>
    </location>
</feature>
<feature type="compositionally biased region" description="Basic and acidic residues" evidence="1">
    <location>
        <begin position="103"/>
        <end position="112"/>
    </location>
</feature>
<feature type="compositionally biased region" description="Gly residues" evidence="1">
    <location>
        <begin position="54"/>
        <end position="64"/>
    </location>
</feature>
<feature type="region of interest" description="Disordered" evidence="1">
    <location>
        <begin position="1"/>
        <end position="31"/>
    </location>
</feature>
<comment type="caution">
    <text evidence="2">The sequence shown here is derived from an EMBL/GenBank/DDBJ whole genome shotgun (WGS) entry which is preliminary data.</text>
</comment>
<proteinExistence type="predicted"/>
<accession>A0A5A7T8S4</accession>
<dbReference type="Proteomes" id="UP000321393">
    <property type="component" value="Unassembled WGS sequence"/>
</dbReference>
<dbReference type="EMBL" id="SSTE01018903">
    <property type="protein sequence ID" value="KAA0037699.1"/>
    <property type="molecule type" value="Genomic_DNA"/>
</dbReference>
<reference evidence="2 3" key="1">
    <citation type="submission" date="2019-08" db="EMBL/GenBank/DDBJ databases">
        <title>Draft genome sequences of two oriental melons (Cucumis melo L. var makuwa).</title>
        <authorList>
            <person name="Kwon S.-Y."/>
        </authorList>
    </citation>
    <scope>NUCLEOTIDE SEQUENCE [LARGE SCALE GENOMIC DNA]</scope>
    <source>
        <strain evidence="3">cv. SW 3</strain>
        <tissue evidence="2">Leaf</tissue>
    </source>
</reference>
<sequence length="206" mass="22159">MCPRFARREKWSMAGKELRSAHSSEESVRRSYALAPEKDSIRLGQKGARLAAQAGGGAAHGSGGRARLTAQAEERGAARGSSRRARLTAKAEGARLAAQAEGRGSRLQEKGRGSRLKNKGRGSRLKQKGRGSRLKQKGRSSRLTRKGAAYGSAEGRLGRRGHDSRLKRERKRLKLWGDSRLCGMAIGSQLGIKRAADSSSGRARGS</sequence>
<gene>
    <name evidence="2" type="ORF">E6C27_scaffold1593G00230</name>
</gene>
<feature type="compositionally biased region" description="Basic residues" evidence="1">
    <location>
        <begin position="113"/>
        <end position="145"/>
    </location>
</feature>
<protein>
    <submittedName>
        <fullName evidence="2">Uncharacterized protein</fullName>
    </submittedName>
</protein>
<evidence type="ECO:0000313" key="2">
    <source>
        <dbReference type="EMBL" id="KAA0037699.1"/>
    </source>
</evidence>
<feature type="compositionally biased region" description="Basic and acidic residues" evidence="1">
    <location>
        <begin position="1"/>
        <end position="29"/>
    </location>
</feature>
<dbReference type="AlphaFoldDB" id="A0A5A7T8S4"/>